<evidence type="ECO:0000313" key="3">
    <source>
        <dbReference type="Proteomes" id="UP000281391"/>
    </source>
</evidence>
<dbReference type="Gene3D" id="3.40.630.30">
    <property type="match status" value="1"/>
</dbReference>
<sequence length="280" mass="30449">MTIEINVLNPSHLEAALALTQRLQWPHRRADWQQALQLGEGLVAEQHGTLLGTLLYWRWGHDYASLGLVIVADHAQGNGIGKRLMQSALTRLEGHSVRLHATEAGKGLYEKLGFVATGTIEQHQCRSLGEVSPLPPPAGQRLRPARHDDAAALTALDGQAHGYHRPRLTAVLLEQAERVLVLEEHGAVSGFACLRRFGHGYVVGPIVCSDLPRAQLLVSTLLSGLSGQFVRIDTDAESGLGTWLNALGVPQVDAPTTMIRGRQYQPERILAFGLTTQAMV</sequence>
<organism evidence="2 3">
    <name type="scientific">Serratia odorifera</name>
    <dbReference type="NCBI Taxonomy" id="618"/>
    <lineage>
        <taxon>Bacteria</taxon>
        <taxon>Pseudomonadati</taxon>
        <taxon>Pseudomonadota</taxon>
        <taxon>Gammaproteobacteria</taxon>
        <taxon>Enterobacterales</taxon>
        <taxon>Yersiniaceae</taxon>
        <taxon>Serratia</taxon>
    </lineage>
</organism>
<dbReference type="Gene3D" id="3.40.630.90">
    <property type="match status" value="1"/>
</dbReference>
<evidence type="ECO:0000259" key="1">
    <source>
        <dbReference type="PROSITE" id="PS51186"/>
    </source>
</evidence>
<dbReference type="PROSITE" id="PS51186">
    <property type="entry name" value="GNAT"/>
    <property type="match status" value="1"/>
</dbReference>
<protein>
    <submittedName>
        <fullName evidence="2">Predicted acetyltransferase</fullName>
    </submittedName>
</protein>
<dbReference type="Proteomes" id="UP000281391">
    <property type="component" value="Chromosome"/>
</dbReference>
<reference evidence="2 3" key="1">
    <citation type="submission" date="2018-12" db="EMBL/GenBank/DDBJ databases">
        <authorList>
            <consortium name="Pathogen Informatics"/>
        </authorList>
    </citation>
    <scope>NUCLEOTIDE SEQUENCE [LARGE SCALE GENOMIC DNA]</scope>
    <source>
        <strain evidence="2 3">NCTC11214</strain>
    </source>
</reference>
<dbReference type="KEGG" id="sof:NCTC11214_04463"/>
<dbReference type="InterPro" id="IPR052729">
    <property type="entry name" value="Acyl/Acetyltrans_Enzymes"/>
</dbReference>
<dbReference type="CDD" id="cd04301">
    <property type="entry name" value="NAT_SF"/>
    <property type="match status" value="1"/>
</dbReference>
<dbReference type="Pfam" id="PF18014">
    <property type="entry name" value="Acetyltransf_18"/>
    <property type="match status" value="1"/>
</dbReference>
<dbReference type="Pfam" id="PF13508">
    <property type="entry name" value="Acetyltransf_7"/>
    <property type="match status" value="1"/>
</dbReference>
<dbReference type="InterPro" id="IPR000182">
    <property type="entry name" value="GNAT_dom"/>
</dbReference>
<dbReference type="InterPro" id="IPR016181">
    <property type="entry name" value="Acyl_CoA_acyltransferase"/>
</dbReference>
<proteinExistence type="predicted"/>
<dbReference type="AlphaFoldDB" id="A0A447KZ76"/>
<evidence type="ECO:0000313" key="2">
    <source>
        <dbReference type="EMBL" id="VDZ63412.1"/>
    </source>
</evidence>
<dbReference type="RefSeq" id="WP_004963097.1">
    <property type="nucleotide sequence ID" value="NZ_JAQMZQ010000002.1"/>
</dbReference>
<name>A0A447KZ76_SEROD</name>
<feature type="domain" description="N-acetyltransferase" evidence="1">
    <location>
        <begin position="3"/>
        <end position="135"/>
    </location>
</feature>
<gene>
    <name evidence="2" type="ORF">NCTC11214_04463</name>
</gene>
<dbReference type="SUPFAM" id="SSF55729">
    <property type="entry name" value="Acyl-CoA N-acyltransferases (Nat)"/>
    <property type="match status" value="1"/>
</dbReference>
<dbReference type="GO" id="GO:0016747">
    <property type="term" value="F:acyltransferase activity, transferring groups other than amino-acyl groups"/>
    <property type="evidence" value="ECO:0007669"/>
    <property type="project" value="InterPro"/>
</dbReference>
<dbReference type="PANTHER" id="PTHR47237">
    <property type="entry name" value="SLL0310 PROTEIN"/>
    <property type="match status" value="1"/>
</dbReference>
<dbReference type="EMBL" id="LR134117">
    <property type="protein sequence ID" value="VDZ63412.1"/>
    <property type="molecule type" value="Genomic_DNA"/>
</dbReference>
<dbReference type="PANTHER" id="PTHR47237:SF2">
    <property type="entry name" value="BLL4206 PROTEIN"/>
    <property type="match status" value="1"/>
</dbReference>
<dbReference type="InterPro" id="IPR041496">
    <property type="entry name" value="YitH/HolE_GNAT"/>
</dbReference>
<accession>A0A447KZ76</accession>
<keyword evidence="2" id="KW-0808">Transferase</keyword>